<proteinExistence type="predicted"/>
<comment type="caution">
    <text evidence="1">The sequence shown here is derived from an EMBL/GenBank/DDBJ whole genome shotgun (WGS) entry which is preliminary data.</text>
</comment>
<reference evidence="1 2" key="1">
    <citation type="submission" date="2013-01" db="EMBL/GenBank/DDBJ databases">
        <authorList>
            <person name="Harkins D.M."/>
            <person name="Durkin A.S."/>
            <person name="Brinkac L.M."/>
            <person name="Haft D.H."/>
            <person name="Selengut J.D."/>
            <person name="Sanka R."/>
            <person name="DePew J."/>
            <person name="Purushe J."/>
            <person name="Galloway R.L."/>
            <person name="Vinetz J.M."/>
            <person name="Sutton G.G."/>
            <person name="Nierman W.C."/>
            <person name="Fouts D.E."/>
        </authorList>
    </citation>
    <scope>NUCLEOTIDE SEQUENCE [LARGE SCALE GENOMIC DNA]</scope>
    <source>
        <strain evidence="1 2">Nikolaevo</strain>
    </source>
</reference>
<name>M6FIS3_9LEPT</name>
<evidence type="ECO:0000313" key="2">
    <source>
        <dbReference type="Proteomes" id="UP000011980"/>
    </source>
</evidence>
<organism evidence="1 2">
    <name type="scientific">Leptospira kirschneri serovar Bulgarica str. Nikolaevo</name>
    <dbReference type="NCBI Taxonomy" id="1240687"/>
    <lineage>
        <taxon>Bacteria</taxon>
        <taxon>Pseudomonadati</taxon>
        <taxon>Spirochaetota</taxon>
        <taxon>Spirochaetia</taxon>
        <taxon>Leptospirales</taxon>
        <taxon>Leptospiraceae</taxon>
        <taxon>Leptospira</taxon>
    </lineage>
</organism>
<dbReference type="AlphaFoldDB" id="M6FIS3"/>
<dbReference type="EMBL" id="ANCE01000023">
    <property type="protein sequence ID" value="EMK25959.1"/>
    <property type="molecule type" value="Genomic_DNA"/>
</dbReference>
<evidence type="ECO:0000313" key="1">
    <source>
        <dbReference type="EMBL" id="EMK25959.1"/>
    </source>
</evidence>
<protein>
    <submittedName>
        <fullName evidence="1">Uncharacterized protein</fullName>
    </submittedName>
</protein>
<accession>M6FIS3</accession>
<dbReference type="Proteomes" id="UP000011980">
    <property type="component" value="Unassembled WGS sequence"/>
</dbReference>
<gene>
    <name evidence="1" type="ORF">LEP1GSC008_2744</name>
</gene>
<dbReference type="PATRIC" id="fig|1240687.3.peg.377"/>
<sequence>MIPAKTIPNLPPIYGRFRVISIFNISHRKLLNIFVSNSKIL</sequence>